<dbReference type="Proteomes" id="UP000256964">
    <property type="component" value="Unassembled WGS sequence"/>
</dbReference>
<gene>
    <name evidence="2" type="ORF">OH76DRAFT_1354892</name>
</gene>
<evidence type="ECO:0000313" key="2">
    <source>
        <dbReference type="EMBL" id="RDX47118.1"/>
    </source>
</evidence>
<dbReference type="EMBL" id="KZ857421">
    <property type="protein sequence ID" value="RDX47118.1"/>
    <property type="molecule type" value="Genomic_DNA"/>
</dbReference>
<organism evidence="2 3">
    <name type="scientific">Lentinus brumalis</name>
    <dbReference type="NCBI Taxonomy" id="2498619"/>
    <lineage>
        <taxon>Eukaryota</taxon>
        <taxon>Fungi</taxon>
        <taxon>Dikarya</taxon>
        <taxon>Basidiomycota</taxon>
        <taxon>Agaricomycotina</taxon>
        <taxon>Agaricomycetes</taxon>
        <taxon>Polyporales</taxon>
        <taxon>Polyporaceae</taxon>
        <taxon>Lentinus</taxon>
    </lineage>
</organism>
<feature type="region of interest" description="Disordered" evidence="1">
    <location>
        <begin position="40"/>
        <end position="60"/>
    </location>
</feature>
<evidence type="ECO:0000313" key="3">
    <source>
        <dbReference type="Proteomes" id="UP000256964"/>
    </source>
</evidence>
<reference evidence="2 3" key="1">
    <citation type="journal article" date="2018" name="Biotechnol. Biofuels">
        <title>Integrative visual omics of the white-rot fungus Polyporus brumalis exposes the biotechnological potential of its oxidative enzymes for delignifying raw plant biomass.</title>
        <authorList>
            <person name="Miyauchi S."/>
            <person name="Rancon A."/>
            <person name="Drula E."/>
            <person name="Hage H."/>
            <person name="Chaduli D."/>
            <person name="Favel A."/>
            <person name="Grisel S."/>
            <person name="Henrissat B."/>
            <person name="Herpoel-Gimbert I."/>
            <person name="Ruiz-Duenas F.J."/>
            <person name="Chevret D."/>
            <person name="Hainaut M."/>
            <person name="Lin J."/>
            <person name="Wang M."/>
            <person name="Pangilinan J."/>
            <person name="Lipzen A."/>
            <person name="Lesage-Meessen L."/>
            <person name="Navarro D."/>
            <person name="Riley R."/>
            <person name="Grigoriev I.V."/>
            <person name="Zhou S."/>
            <person name="Raouche S."/>
            <person name="Rosso M.N."/>
        </authorList>
    </citation>
    <scope>NUCLEOTIDE SEQUENCE [LARGE SCALE GENOMIC DNA]</scope>
    <source>
        <strain evidence="2 3">BRFM 1820</strain>
    </source>
</reference>
<feature type="compositionally biased region" description="Polar residues" evidence="1">
    <location>
        <begin position="40"/>
        <end position="56"/>
    </location>
</feature>
<proteinExistence type="predicted"/>
<name>A0A371D3J8_9APHY</name>
<evidence type="ECO:0000256" key="1">
    <source>
        <dbReference type="SAM" id="MobiDB-lite"/>
    </source>
</evidence>
<dbReference type="AlphaFoldDB" id="A0A371D3J8"/>
<keyword evidence="3" id="KW-1185">Reference proteome</keyword>
<feature type="region of interest" description="Disordered" evidence="1">
    <location>
        <begin position="73"/>
        <end position="99"/>
    </location>
</feature>
<sequence>MSASQKLGSKDTHPLPLSSTLHDLRASYLDFASLLPQPRSNNRLLRSPCATQQSKRACSGSLELPREARAAPKLIHTDAMEGEGGRAEDMRDRLENMSA</sequence>
<protein>
    <submittedName>
        <fullName evidence="2">Uncharacterized protein</fullName>
    </submittedName>
</protein>
<accession>A0A371D3J8</accession>
<dbReference type="OrthoDB" id="3227556at2759"/>